<dbReference type="EMBL" id="FOCG01000002">
    <property type="protein sequence ID" value="SEN00237.1"/>
    <property type="molecule type" value="Genomic_DNA"/>
</dbReference>
<gene>
    <name evidence="2" type="ORF">SAMN05216180_2416</name>
</gene>
<evidence type="ECO:0000256" key="1">
    <source>
        <dbReference type="SAM" id="Phobius"/>
    </source>
</evidence>
<keyword evidence="3" id="KW-1185">Reference proteome</keyword>
<reference evidence="2 3" key="1">
    <citation type="submission" date="2016-10" db="EMBL/GenBank/DDBJ databases">
        <authorList>
            <person name="de Groot N.N."/>
        </authorList>
    </citation>
    <scope>NUCLEOTIDE SEQUENCE [LARGE SCALE GENOMIC DNA]</scope>
    <source>
        <strain evidence="2 3">CGMCC 1.5070</strain>
    </source>
</reference>
<accession>A0A1H8D178</accession>
<feature type="transmembrane region" description="Helical" evidence="1">
    <location>
        <begin position="99"/>
        <end position="128"/>
    </location>
</feature>
<keyword evidence="1" id="KW-0812">Transmembrane</keyword>
<evidence type="ECO:0000313" key="2">
    <source>
        <dbReference type="EMBL" id="SEN00237.1"/>
    </source>
</evidence>
<evidence type="ECO:0000313" key="3">
    <source>
        <dbReference type="Proteomes" id="UP000199158"/>
    </source>
</evidence>
<dbReference type="Proteomes" id="UP000199158">
    <property type="component" value="Unassembled WGS sequence"/>
</dbReference>
<keyword evidence="1" id="KW-1133">Transmembrane helix</keyword>
<proteinExistence type="predicted"/>
<dbReference type="STRING" id="474960.SAMN05216180_2416"/>
<dbReference type="AlphaFoldDB" id="A0A1H8D178"/>
<organism evidence="2 3">
    <name type="scientific">Hydrogenoanaerobacterium saccharovorans</name>
    <dbReference type="NCBI Taxonomy" id="474960"/>
    <lineage>
        <taxon>Bacteria</taxon>
        <taxon>Bacillati</taxon>
        <taxon>Bacillota</taxon>
        <taxon>Clostridia</taxon>
        <taxon>Eubacteriales</taxon>
        <taxon>Oscillospiraceae</taxon>
        <taxon>Hydrogenoanaerobacterium</taxon>
    </lineage>
</organism>
<sequence>MFYLSCLTAVLAGFSVYCIFSQFVTFPSSKAEKIILNAGKKKTLKSSMETSFLIPLANKIEPHIKLEEYRREALQLTLNTAGLSLSAEKYTANAIAYGFLYFFMLLPVGILLSPVFFLAALILGFMCYKQRMDSAQKVVTEKRRQIESELPHFASTIHEQLNVTRDVMKIFESYRKICSKEFEEEITKTLADMKTGNQEKALRNFENRMGSYKLSEVIRGLIGVLGGNNQIIHFEILTNDLIKSENEELRREAIKRPDKLKLNEFILLGCFLLMIGIAIGLQVYGSIKSF</sequence>
<protein>
    <recommendedName>
        <fullName evidence="4">Tight adherence protein C</fullName>
    </recommendedName>
</protein>
<keyword evidence="1" id="KW-0472">Membrane</keyword>
<evidence type="ECO:0008006" key="4">
    <source>
        <dbReference type="Google" id="ProtNLM"/>
    </source>
</evidence>
<name>A0A1H8D178_9FIRM</name>
<dbReference type="OrthoDB" id="9786505at2"/>
<dbReference type="RefSeq" id="WP_092755507.1">
    <property type="nucleotide sequence ID" value="NZ_FOCG01000002.1"/>
</dbReference>
<feature type="transmembrane region" description="Helical" evidence="1">
    <location>
        <begin position="265"/>
        <end position="287"/>
    </location>
</feature>